<dbReference type="Proteomes" id="UP000025227">
    <property type="component" value="Unplaced"/>
</dbReference>
<reference evidence="2" key="1">
    <citation type="submission" date="2020-12" db="UniProtKB">
        <authorList>
            <consortium name="WormBaseParasite"/>
        </authorList>
    </citation>
    <scope>IDENTIFICATION</scope>
    <source>
        <strain evidence="2">MHco3</strain>
    </source>
</reference>
<organism evidence="1 2">
    <name type="scientific">Haemonchus contortus</name>
    <name type="common">Barber pole worm</name>
    <dbReference type="NCBI Taxonomy" id="6289"/>
    <lineage>
        <taxon>Eukaryota</taxon>
        <taxon>Metazoa</taxon>
        <taxon>Ecdysozoa</taxon>
        <taxon>Nematoda</taxon>
        <taxon>Chromadorea</taxon>
        <taxon>Rhabditida</taxon>
        <taxon>Rhabditina</taxon>
        <taxon>Rhabditomorpha</taxon>
        <taxon>Strongyloidea</taxon>
        <taxon>Trichostrongylidae</taxon>
        <taxon>Haemonchus</taxon>
    </lineage>
</organism>
<dbReference type="Gene3D" id="3.30.420.10">
    <property type="entry name" value="Ribonuclease H-like superfamily/Ribonuclease H"/>
    <property type="match status" value="1"/>
</dbReference>
<dbReference type="OrthoDB" id="5857894at2759"/>
<dbReference type="InterPro" id="IPR036397">
    <property type="entry name" value="RNaseH_sf"/>
</dbReference>
<dbReference type="WBParaSite" id="HCON_00043460-00001">
    <property type="protein sequence ID" value="HCON_00043460-00001"/>
    <property type="gene ID" value="HCON_00043460"/>
</dbReference>
<name>A0A7I5E789_HAECO</name>
<dbReference type="OMA" id="YFIRRNC"/>
<accession>A0A7I5E789</accession>
<dbReference type="AlphaFoldDB" id="A0A7I5E789"/>
<dbReference type="GO" id="GO:0003676">
    <property type="term" value="F:nucleic acid binding"/>
    <property type="evidence" value="ECO:0007669"/>
    <property type="project" value="InterPro"/>
</dbReference>
<sequence length="82" mass="9604">MKKASRINDRLRKARLEIAKMNLVRDWAKVVFSDEKEFNLDGSDRNKYHWRDLKKEPVYFSRRNFGGGGLMVWGVSCNVVIG</sequence>
<evidence type="ECO:0000313" key="2">
    <source>
        <dbReference type="WBParaSite" id="HCON_00043460-00001"/>
    </source>
</evidence>
<proteinExistence type="predicted"/>
<protein>
    <submittedName>
        <fullName evidence="2">Transposase</fullName>
    </submittedName>
</protein>
<keyword evidence="1" id="KW-1185">Reference proteome</keyword>
<evidence type="ECO:0000313" key="1">
    <source>
        <dbReference type="Proteomes" id="UP000025227"/>
    </source>
</evidence>